<proteinExistence type="predicted"/>
<keyword evidence="2" id="KW-0614">Plasmid</keyword>
<organism evidence="2 3">
    <name type="scientific">Butyrivibrio hungatei</name>
    <dbReference type="NCBI Taxonomy" id="185008"/>
    <lineage>
        <taxon>Bacteria</taxon>
        <taxon>Bacillati</taxon>
        <taxon>Bacillota</taxon>
        <taxon>Clostridia</taxon>
        <taxon>Lachnospirales</taxon>
        <taxon>Lachnospiraceae</taxon>
        <taxon>Butyrivibrio</taxon>
    </lineage>
</organism>
<accession>A0A1D9P5Q1</accession>
<evidence type="ECO:0000256" key="1">
    <source>
        <dbReference type="SAM" id="Phobius"/>
    </source>
</evidence>
<dbReference type="RefSeq" id="WP_071177620.1">
    <property type="nucleotide sequence ID" value="NZ_CP017832.1"/>
</dbReference>
<dbReference type="Proteomes" id="UP000179284">
    <property type="component" value="Plasmid pNP144"/>
</dbReference>
<dbReference type="KEGG" id="bhu:bhn_II062"/>
<keyword evidence="1" id="KW-0812">Transmembrane</keyword>
<keyword evidence="1" id="KW-1133">Transmembrane helix</keyword>
<evidence type="ECO:0000313" key="3">
    <source>
        <dbReference type="Proteomes" id="UP000179284"/>
    </source>
</evidence>
<evidence type="ECO:0000313" key="2">
    <source>
        <dbReference type="EMBL" id="AOZ97861.1"/>
    </source>
</evidence>
<dbReference type="EMBL" id="CP017832">
    <property type="protein sequence ID" value="AOZ97861.1"/>
    <property type="molecule type" value="Genomic_DNA"/>
</dbReference>
<gene>
    <name evidence="2" type="ORF">bhn_II062</name>
</gene>
<feature type="transmembrane region" description="Helical" evidence="1">
    <location>
        <begin position="326"/>
        <end position="346"/>
    </location>
</feature>
<sequence length="347" mass="39666">MRKGSSIDYELSGDMISLCKHENMAYEFKDKIRQLLNARGEGVVIKRFEKAEMSFPSIFNNAGVSYNNMDLFEFNDDSWVEVFGNHLDSKSIQILKLLFDTVLSLEGLEDSFDTGSTEYVDYITDVYGYDIDEEFQDEALDEIACVAKEMDAALTGGEISVLASNFFDAIADMFCNVGLTGEHVRCNFPLMGEFLYANENNQMVIHMYSSKEVYLYDSYKDKLPNDIRERADGLISIFREPFSSACFDDSYFNFTCIDDASAENTIIMFKITKRDYFNDCFVNEYVMKLFFVDAVNFVGKELPALRQKYGNGTSAVPILFLLPRTMFHAIVCVYLLYFAIAVNTIFI</sequence>
<keyword evidence="1" id="KW-0472">Membrane</keyword>
<dbReference type="OrthoDB" id="9892546at2"/>
<dbReference type="AlphaFoldDB" id="A0A1D9P5Q1"/>
<geneLocation type="plasmid" evidence="3">
    <name>pnp144</name>
</geneLocation>
<reference evidence="3" key="1">
    <citation type="submission" date="2016-10" db="EMBL/GenBank/DDBJ databases">
        <title>The complete genome sequence of the rumen bacterium Butyrivibrio hungatei MB2003.</title>
        <authorList>
            <person name="Palevich N."/>
            <person name="Kelly W.J."/>
            <person name="Leahy S.C."/>
            <person name="Altermann E."/>
            <person name="Rakonjac J."/>
            <person name="Attwood G.T."/>
        </authorList>
    </citation>
    <scope>NUCLEOTIDE SEQUENCE [LARGE SCALE GENOMIC DNA]</scope>
    <source>
        <strain evidence="3">MB2003</strain>
        <plasmid evidence="3">Plasmid pnp144</plasmid>
    </source>
</reference>
<protein>
    <submittedName>
        <fullName evidence="2">Uncharacterized protein</fullName>
    </submittedName>
</protein>
<keyword evidence="3" id="KW-1185">Reference proteome</keyword>
<name>A0A1D9P5Q1_9FIRM</name>